<evidence type="ECO:0000313" key="9">
    <source>
        <dbReference type="Proteomes" id="UP000706151"/>
    </source>
</evidence>
<feature type="transmembrane region" description="Helical" evidence="6">
    <location>
        <begin position="341"/>
        <end position="366"/>
    </location>
</feature>
<evidence type="ECO:0000256" key="6">
    <source>
        <dbReference type="SAM" id="Phobius"/>
    </source>
</evidence>
<dbReference type="Proteomes" id="UP000706151">
    <property type="component" value="Unassembled WGS sequence"/>
</dbReference>
<keyword evidence="3 6" id="KW-0812">Transmembrane</keyword>
<protein>
    <submittedName>
        <fullName evidence="8">MFS transporter</fullName>
    </submittedName>
</protein>
<dbReference type="InterPro" id="IPR050189">
    <property type="entry name" value="MFS_Efflux_Transporters"/>
</dbReference>
<keyword evidence="5 6" id="KW-0472">Membrane</keyword>
<dbReference type="InterPro" id="IPR011701">
    <property type="entry name" value="MFS"/>
</dbReference>
<dbReference type="PROSITE" id="PS50850">
    <property type="entry name" value="MFS"/>
    <property type="match status" value="1"/>
</dbReference>
<evidence type="ECO:0000256" key="2">
    <source>
        <dbReference type="ARBA" id="ARBA00022475"/>
    </source>
</evidence>
<keyword evidence="2" id="KW-1003">Cell membrane</keyword>
<gene>
    <name evidence="8" type="ORF">IPK02_07860</name>
</gene>
<dbReference type="InterPro" id="IPR020846">
    <property type="entry name" value="MFS_dom"/>
</dbReference>
<accession>A0A935TAJ6</accession>
<dbReference type="GO" id="GO:0022857">
    <property type="term" value="F:transmembrane transporter activity"/>
    <property type="evidence" value="ECO:0007669"/>
    <property type="project" value="InterPro"/>
</dbReference>
<dbReference type="InterPro" id="IPR036259">
    <property type="entry name" value="MFS_trans_sf"/>
</dbReference>
<reference evidence="8 9" key="1">
    <citation type="submission" date="2020-10" db="EMBL/GenBank/DDBJ databases">
        <title>Connecting structure to function with the recovery of over 1000 high-quality activated sludge metagenome-assembled genomes encoding full-length rRNA genes using long-read sequencing.</title>
        <authorList>
            <person name="Singleton C.M."/>
            <person name="Petriglieri F."/>
            <person name="Kristensen J.M."/>
            <person name="Kirkegaard R.H."/>
            <person name="Michaelsen T.Y."/>
            <person name="Andersen M.H."/>
            <person name="Karst S.M."/>
            <person name="Dueholm M.S."/>
            <person name="Nielsen P.H."/>
            <person name="Albertsen M."/>
        </authorList>
    </citation>
    <scope>NUCLEOTIDE SEQUENCE [LARGE SCALE GENOMIC DNA]</scope>
    <source>
        <strain evidence="8">Fred_18-Q3-R57-64_BAT3C.720</strain>
    </source>
</reference>
<dbReference type="PANTHER" id="PTHR43124:SF3">
    <property type="entry name" value="CHLORAMPHENICOL EFFLUX PUMP RV0191"/>
    <property type="match status" value="1"/>
</dbReference>
<feature type="transmembrane region" description="Helical" evidence="6">
    <location>
        <begin position="166"/>
        <end position="189"/>
    </location>
</feature>
<comment type="subcellular location">
    <subcellularLocation>
        <location evidence="1">Cell membrane</location>
        <topology evidence="1">Multi-pass membrane protein</topology>
    </subcellularLocation>
</comment>
<feature type="transmembrane region" description="Helical" evidence="6">
    <location>
        <begin position="245"/>
        <end position="268"/>
    </location>
</feature>
<evidence type="ECO:0000259" key="7">
    <source>
        <dbReference type="PROSITE" id="PS50850"/>
    </source>
</evidence>
<feature type="transmembrane region" description="Helical" evidence="6">
    <location>
        <begin position="77"/>
        <end position="98"/>
    </location>
</feature>
<dbReference type="GO" id="GO:0005886">
    <property type="term" value="C:plasma membrane"/>
    <property type="evidence" value="ECO:0007669"/>
    <property type="project" value="UniProtKB-SubCell"/>
</dbReference>
<dbReference type="AlphaFoldDB" id="A0A935TAJ6"/>
<evidence type="ECO:0000256" key="5">
    <source>
        <dbReference type="ARBA" id="ARBA00023136"/>
    </source>
</evidence>
<dbReference type="EMBL" id="JADJOT010000007">
    <property type="protein sequence ID" value="MBK7953867.1"/>
    <property type="molecule type" value="Genomic_DNA"/>
</dbReference>
<name>A0A935TAJ6_9PROT</name>
<feature type="transmembrane region" description="Helical" evidence="6">
    <location>
        <begin position="104"/>
        <end position="124"/>
    </location>
</feature>
<dbReference type="Pfam" id="PF07690">
    <property type="entry name" value="MFS_1"/>
    <property type="match status" value="1"/>
</dbReference>
<dbReference type="Gene3D" id="1.20.1250.20">
    <property type="entry name" value="MFS general substrate transporter like domains"/>
    <property type="match status" value="1"/>
</dbReference>
<proteinExistence type="predicted"/>
<feature type="transmembrane region" description="Helical" evidence="6">
    <location>
        <begin position="280"/>
        <end position="299"/>
    </location>
</feature>
<dbReference type="SUPFAM" id="SSF103473">
    <property type="entry name" value="MFS general substrate transporter"/>
    <property type="match status" value="1"/>
</dbReference>
<feature type="transmembrane region" description="Helical" evidence="6">
    <location>
        <begin position="210"/>
        <end position="233"/>
    </location>
</feature>
<feature type="transmembrane region" description="Helical" evidence="6">
    <location>
        <begin position="136"/>
        <end position="154"/>
    </location>
</feature>
<keyword evidence="4 6" id="KW-1133">Transmembrane helix</keyword>
<feature type="transmembrane region" description="Helical" evidence="6">
    <location>
        <begin position="372"/>
        <end position="392"/>
    </location>
</feature>
<evidence type="ECO:0000256" key="3">
    <source>
        <dbReference type="ARBA" id="ARBA00022692"/>
    </source>
</evidence>
<evidence type="ECO:0000256" key="1">
    <source>
        <dbReference type="ARBA" id="ARBA00004651"/>
    </source>
</evidence>
<organism evidence="8 9">
    <name type="scientific">Candidatus Accumulibacter affinis</name>
    <dbReference type="NCBI Taxonomy" id="2954384"/>
    <lineage>
        <taxon>Bacteria</taxon>
        <taxon>Pseudomonadati</taxon>
        <taxon>Pseudomonadota</taxon>
        <taxon>Betaproteobacteria</taxon>
        <taxon>Candidatus Accumulibacter</taxon>
    </lineage>
</organism>
<feature type="domain" description="Major facilitator superfamily (MFS) profile" evidence="7">
    <location>
        <begin position="10"/>
        <end position="405"/>
    </location>
</feature>
<feature type="transmembrane region" description="Helical" evidence="6">
    <location>
        <begin position="305"/>
        <end position="329"/>
    </location>
</feature>
<dbReference type="PANTHER" id="PTHR43124">
    <property type="entry name" value="PURINE EFFLUX PUMP PBUE"/>
    <property type="match status" value="1"/>
</dbReference>
<sequence length="405" mass="42932">MGKARSSVALVLSFCLAETFSMAGFALVPSLLPQLSQQWALSATEGGWLGGIFFLGYVLAVPWLVSLTDRIDARRVYLAGAALSALAMAGFASFADNLLTGLCWWWLAGLGLAATYMPGLKALTDRLPITAQSRGTAFYTATFGVGAGLSYLWIELLQVLLPWPALFAVAATCAALSGLLVWCAVAPGPAKALPGTVRSHWRDILRDRRILAFCGGYFGHNWELFGFRAWLVAYLTWRQASLADAWTAMPGLIAALATFLAVPASILGNEGAHYWGRRRWLQSVMPLSFLLALLVGFSGGQSTRVLVPLLLVYAASTNLDSAALTAGLLTETPPEMRGTALALYSSIGFAGGFIGPVAFGVALDVFGRSNQAGWTAGFVTLACGIAFGRLAIGRIGILPATTQVR</sequence>
<evidence type="ECO:0000313" key="8">
    <source>
        <dbReference type="EMBL" id="MBK7953867.1"/>
    </source>
</evidence>
<feature type="transmembrane region" description="Helical" evidence="6">
    <location>
        <begin position="47"/>
        <end position="65"/>
    </location>
</feature>
<comment type="caution">
    <text evidence="8">The sequence shown here is derived from an EMBL/GenBank/DDBJ whole genome shotgun (WGS) entry which is preliminary data.</text>
</comment>
<evidence type="ECO:0000256" key="4">
    <source>
        <dbReference type="ARBA" id="ARBA00022989"/>
    </source>
</evidence>